<accession>A0ABR7N5Y6</accession>
<gene>
    <name evidence="1" type="ORF">H8716_01745</name>
</gene>
<dbReference type="RefSeq" id="WP_249306753.1">
    <property type="nucleotide sequence ID" value="NZ_JACRSZ010000001.1"/>
</dbReference>
<organism evidence="1 2">
    <name type="scientific">Jingyaoa shaoxingensis</name>
    <dbReference type="NCBI Taxonomy" id="2763671"/>
    <lineage>
        <taxon>Bacteria</taxon>
        <taxon>Bacillati</taxon>
        <taxon>Bacillota</taxon>
        <taxon>Clostridia</taxon>
        <taxon>Lachnospirales</taxon>
        <taxon>Lachnospiraceae</taxon>
        <taxon>Jingyaoa</taxon>
    </lineage>
</organism>
<dbReference type="EMBL" id="JACRSZ010000001">
    <property type="protein sequence ID" value="MBC8571815.1"/>
    <property type="molecule type" value="Genomic_DNA"/>
</dbReference>
<comment type="caution">
    <text evidence="1">The sequence shown here is derived from an EMBL/GenBank/DDBJ whole genome shotgun (WGS) entry which is preliminary data.</text>
</comment>
<reference evidence="1 2" key="1">
    <citation type="submission" date="2020-08" db="EMBL/GenBank/DDBJ databases">
        <title>Genome public.</title>
        <authorList>
            <person name="Liu C."/>
            <person name="Sun Q."/>
        </authorList>
    </citation>
    <scope>NUCLEOTIDE SEQUENCE [LARGE SCALE GENOMIC DNA]</scope>
    <source>
        <strain evidence="1 2">NSJ-46</strain>
    </source>
</reference>
<sequence length="331" mass="40036">MKVEKCIAYPYIRKEENKSIFIQVNFVMQTDGQSWQRDFIWKVDEPLNKEEENEFLKIIDEKYIEFDEVARKEFVEKCKVIFPELLHGLYTDEVTENILRHIYYCSWASGAYIVFYQAGLPNLAILMERLPDLNLFGETPEEIWLWEVDMRSLQRKNRDYDVYMKNRRYLREKGYHFYEIFPELAELEDTIREQSTVISLIGNARVLDRSLKEWKKECCRYEVESAEMKIMIPETVEEYLRASDMQENCLYRWIQKVVKKEMIILLEVIKNFSENIRAILLVNPDGELEDVLDINGERMRLNDADFLFFYFDLVNITYDAWEYFRIENNDD</sequence>
<keyword evidence="2" id="KW-1185">Reference proteome</keyword>
<protein>
    <submittedName>
        <fullName evidence="1">Uncharacterized protein</fullName>
    </submittedName>
</protein>
<name>A0ABR7N5Y6_9FIRM</name>
<evidence type="ECO:0000313" key="2">
    <source>
        <dbReference type="Proteomes" id="UP000657421"/>
    </source>
</evidence>
<proteinExistence type="predicted"/>
<dbReference type="Proteomes" id="UP000657421">
    <property type="component" value="Unassembled WGS sequence"/>
</dbReference>
<evidence type="ECO:0000313" key="1">
    <source>
        <dbReference type="EMBL" id="MBC8571815.1"/>
    </source>
</evidence>